<protein>
    <recommendedName>
        <fullName evidence="1">Flagellar basal body rod protein N-terminal domain-containing protein</fullName>
    </recommendedName>
</protein>
<name>A0A0F9BW43_9ZZZZ</name>
<dbReference type="NCBIfam" id="TIGR03506">
    <property type="entry name" value="FlgEFG_subfam"/>
    <property type="match status" value="1"/>
</dbReference>
<gene>
    <name evidence="2" type="ORF">LCGC14_2681040</name>
</gene>
<dbReference type="InterPro" id="IPR001444">
    <property type="entry name" value="Flag_bb_rod_N"/>
</dbReference>
<comment type="caution">
    <text evidence="2">The sequence shown here is derived from an EMBL/GenBank/DDBJ whole genome shotgun (WGS) entry which is preliminary data.</text>
</comment>
<dbReference type="Pfam" id="PF00460">
    <property type="entry name" value="Flg_bb_rod"/>
    <property type="match status" value="1"/>
</dbReference>
<sequence length="142" mass="14741">MGNALLSAVSGLSAHQTMLDVAGDNLANVNTTAFKASRVTFSELLSETVRDASQPSATSGGTNPMQIGSGVQVASVDRNMSEGSVINTGQPLDMAIEGAGYFVLNDGQTDVYTRVGAFGTDSQYNLIDPGTGNRRGLPGRRK</sequence>
<dbReference type="SUPFAM" id="SSF117143">
    <property type="entry name" value="Flagellar hook protein flgE"/>
    <property type="match status" value="1"/>
</dbReference>
<dbReference type="GO" id="GO:0071978">
    <property type="term" value="P:bacterial-type flagellum-dependent swarming motility"/>
    <property type="evidence" value="ECO:0007669"/>
    <property type="project" value="TreeGrafter"/>
</dbReference>
<reference evidence="2" key="1">
    <citation type="journal article" date="2015" name="Nature">
        <title>Complex archaea that bridge the gap between prokaryotes and eukaryotes.</title>
        <authorList>
            <person name="Spang A."/>
            <person name="Saw J.H."/>
            <person name="Jorgensen S.L."/>
            <person name="Zaremba-Niedzwiedzka K."/>
            <person name="Martijn J."/>
            <person name="Lind A.E."/>
            <person name="van Eijk R."/>
            <person name="Schleper C."/>
            <person name="Guy L."/>
            <person name="Ettema T.J."/>
        </authorList>
    </citation>
    <scope>NUCLEOTIDE SEQUENCE</scope>
</reference>
<evidence type="ECO:0000313" key="2">
    <source>
        <dbReference type="EMBL" id="KKK94619.1"/>
    </source>
</evidence>
<proteinExistence type="predicted"/>
<dbReference type="GO" id="GO:0009288">
    <property type="term" value="C:bacterial-type flagellum"/>
    <property type="evidence" value="ECO:0007669"/>
    <property type="project" value="TreeGrafter"/>
</dbReference>
<organism evidence="2">
    <name type="scientific">marine sediment metagenome</name>
    <dbReference type="NCBI Taxonomy" id="412755"/>
    <lineage>
        <taxon>unclassified sequences</taxon>
        <taxon>metagenomes</taxon>
        <taxon>ecological metagenomes</taxon>
    </lineage>
</organism>
<dbReference type="InterPro" id="IPR037925">
    <property type="entry name" value="FlgE/F/G-like"/>
</dbReference>
<dbReference type="PANTHER" id="PTHR30435:SF19">
    <property type="entry name" value="FLAGELLAR BASAL-BODY ROD PROTEIN FLGG"/>
    <property type="match status" value="1"/>
</dbReference>
<dbReference type="InterPro" id="IPR019776">
    <property type="entry name" value="Flagellar_basal_body_rod_CS"/>
</dbReference>
<dbReference type="PANTHER" id="PTHR30435">
    <property type="entry name" value="FLAGELLAR PROTEIN"/>
    <property type="match status" value="1"/>
</dbReference>
<feature type="domain" description="Flagellar basal body rod protein N-terminal" evidence="1">
    <location>
        <begin position="5"/>
        <end position="35"/>
    </location>
</feature>
<dbReference type="AlphaFoldDB" id="A0A0F9BW43"/>
<evidence type="ECO:0000259" key="1">
    <source>
        <dbReference type="Pfam" id="PF00460"/>
    </source>
</evidence>
<dbReference type="EMBL" id="LAZR01047266">
    <property type="protein sequence ID" value="KKK94619.1"/>
    <property type="molecule type" value="Genomic_DNA"/>
</dbReference>
<dbReference type="PROSITE" id="PS00588">
    <property type="entry name" value="FLAGELLA_BB_ROD"/>
    <property type="match status" value="1"/>
</dbReference>
<dbReference type="InterPro" id="IPR020013">
    <property type="entry name" value="Flagellar_FlgE/F/G"/>
</dbReference>
<accession>A0A0F9BW43</accession>